<evidence type="ECO:0000256" key="3">
    <source>
        <dbReference type="ARBA" id="ARBA00023163"/>
    </source>
</evidence>
<evidence type="ECO:0000256" key="1">
    <source>
        <dbReference type="ARBA" id="ARBA00023015"/>
    </source>
</evidence>
<dbReference type="InterPro" id="IPR003313">
    <property type="entry name" value="AraC-bd"/>
</dbReference>
<dbReference type="PANTHER" id="PTHR43280">
    <property type="entry name" value="ARAC-FAMILY TRANSCRIPTIONAL REGULATOR"/>
    <property type="match status" value="1"/>
</dbReference>
<dbReference type="InterPro" id="IPR009057">
    <property type="entry name" value="Homeodomain-like_sf"/>
</dbReference>
<evidence type="ECO:0000313" key="5">
    <source>
        <dbReference type="EMBL" id="BFP43736.1"/>
    </source>
</evidence>
<keyword evidence="2" id="KW-0238">DNA-binding</keyword>
<evidence type="ECO:0000256" key="2">
    <source>
        <dbReference type="ARBA" id="ARBA00023125"/>
    </source>
</evidence>
<proteinExistence type="predicted"/>
<accession>A0AB33JQJ8</accession>
<dbReference type="GO" id="GO:0043565">
    <property type="term" value="F:sequence-specific DNA binding"/>
    <property type="evidence" value="ECO:0007669"/>
    <property type="project" value="InterPro"/>
</dbReference>
<organism evidence="5">
    <name type="scientific">Kitasatospora sp. CMC57</name>
    <dbReference type="NCBI Taxonomy" id="3231513"/>
    <lineage>
        <taxon>Bacteria</taxon>
        <taxon>Bacillati</taxon>
        <taxon>Actinomycetota</taxon>
        <taxon>Actinomycetes</taxon>
        <taxon>Kitasatosporales</taxon>
        <taxon>Streptomycetaceae</taxon>
        <taxon>Kitasatospora</taxon>
    </lineage>
</organism>
<sequence length="302" mass="32581">MVKSEHRAAGAHLAEYGFHNPDRTSLGIEVTSIAQLARKLSQQSLLGVHRTDFHQIIVVTAGEAVTMVDFHDHSSPPGTLLHVAPGRVLRLPRPLHPDAPVQATIVLFTPAFLPPLEAARTLLTPFDPAVRNLAPHENTPLTAALDELATEYRSAVRDPGSAATAELLRHLLAALVLRIARLPTPDGSPPGPATTGGDTFLRFQHELERSFATTRSAAAYAARIGYSLPTLNRACQAATGRNAKTLIDARVALEASRLLAHTDLPVATIGRRLGFTEPTNFGKFFTRETGLPPGVFRARQRP</sequence>
<dbReference type="SUPFAM" id="SSF46689">
    <property type="entry name" value="Homeodomain-like"/>
    <property type="match status" value="1"/>
</dbReference>
<keyword evidence="1" id="KW-0805">Transcription regulation</keyword>
<dbReference type="InterPro" id="IPR037923">
    <property type="entry name" value="HTH-like"/>
</dbReference>
<reference evidence="5" key="1">
    <citation type="submission" date="2024-07" db="EMBL/GenBank/DDBJ databases">
        <title>Complete genome sequences of cellulolytic bacteria, Kitasatospora sp. CMC57 and Streptomyces sp. CMC78, isolated from Japanese agricultural soil.</title>
        <authorList>
            <person name="Hashimoto T."/>
            <person name="Ito M."/>
            <person name="Iwamoto M."/>
            <person name="Fukahori D."/>
            <person name="Shoda T."/>
            <person name="Sakoda M."/>
            <person name="Morohoshi T."/>
            <person name="Mitsuboshi M."/>
            <person name="Nishizawa T."/>
        </authorList>
    </citation>
    <scope>NUCLEOTIDE SEQUENCE</scope>
    <source>
        <strain evidence="5">CMC57</strain>
    </source>
</reference>
<dbReference type="PANTHER" id="PTHR43280:SF32">
    <property type="entry name" value="TRANSCRIPTIONAL REGULATORY PROTEIN"/>
    <property type="match status" value="1"/>
</dbReference>
<dbReference type="Pfam" id="PF02311">
    <property type="entry name" value="AraC_binding"/>
    <property type="match status" value="1"/>
</dbReference>
<name>A0AB33JQJ8_9ACTN</name>
<dbReference type="Pfam" id="PF12833">
    <property type="entry name" value="HTH_18"/>
    <property type="match status" value="1"/>
</dbReference>
<evidence type="ECO:0000259" key="4">
    <source>
        <dbReference type="PROSITE" id="PS01124"/>
    </source>
</evidence>
<dbReference type="SUPFAM" id="SSF51215">
    <property type="entry name" value="Regulatory protein AraC"/>
    <property type="match status" value="1"/>
</dbReference>
<dbReference type="EMBL" id="AP035881">
    <property type="protein sequence ID" value="BFP43736.1"/>
    <property type="molecule type" value="Genomic_DNA"/>
</dbReference>
<dbReference type="Gene3D" id="1.10.10.60">
    <property type="entry name" value="Homeodomain-like"/>
    <property type="match status" value="1"/>
</dbReference>
<protein>
    <submittedName>
        <fullName evidence="5">Helix-turn-helix domain-containing protein</fullName>
    </submittedName>
</protein>
<dbReference type="SMART" id="SM00342">
    <property type="entry name" value="HTH_ARAC"/>
    <property type="match status" value="1"/>
</dbReference>
<dbReference type="AlphaFoldDB" id="A0AB33JQJ8"/>
<dbReference type="RefSeq" id="WP_407986335.1">
    <property type="nucleotide sequence ID" value="NZ_AP035881.2"/>
</dbReference>
<keyword evidence="3" id="KW-0804">Transcription</keyword>
<dbReference type="GO" id="GO:0003700">
    <property type="term" value="F:DNA-binding transcription factor activity"/>
    <property type="evidence" value="ECO:0007669"/>
    <property type="project" value="InterPro"/>
</dbReference>
<dbReference type="PROSITE" id="PS01124">
    <property type="entry name" value="HTH_ARAC_FAMILY_2"/>
    <property type="match status" value="1"/>
</dbReference>
<feature type="domain" description="HTH araC/xylS-type" evidence="4">
    <location>
        <begin position="201"/>
        <end position="299"/>
    </location>
</feature>
<gene>
    <name evidence="5" type="ORF">KCMC57_01040</name>
</gene>
<dbReference type="InterPro" id="IPR018060">
    <property type="entry name" value="HTH_AraC"/>
</dbReference>